<feature type="region of interest" description="Disordered" evidence="2">
    <location>
        <begin position="1"/>
        <end position="131"/>
    </location>
</feature>
<feature type="compositionally biased region" description="Basic and acidic residues" evidence="2">
    <location>
        <begin position="52"/>
        <end position="63"/>
    </location>
</feature>
<reference evidence="3" key="1">
    <citation type="submission" date="2019-08" db="EMBL/GenBank/DDBJ databases">
        <title>The improved chromosome-level genome for the pearl oyster Pinctada fucata martensii using PacBio sequencing and Hi-C.</title>
        <authorList>
            <person name="Zheng Z."/>
        </authorList>
    </citation>
    <scope>NUCLEOTIDE SEQUENCE</scope>
    <source>
        <strain evidence="3">ZZ-2019</strain>
        <tissue evidence="3">Adductor muscle</tissue>
    </source>
</reference>
<dbReference type="GO" id="GO:0005868">
    <property type="term" value="C:cytoplasmic dynein complex"/>
    <property type="evidence" value="ECO:0007669"/>
    <property type="project" value="TreeGrafter"/>
</dbReference>
<comment type="caution">
    <text evidence="3">The sequence shown here is derived from an EMBL/GenBank/DDBJ whole genome shotgun (WGS) entry which is preliminary data.</text>
</comment>
<protein>
    <submittedName>
        <fullName evidence="3">Uncharacterized protein</fullName>
    </submittedName>
</protein>
<proteinExistence type="inferred from homology"/>
<dbReference type="PANTHER" id="PTHR21255">
    <property type="entry name" value="T-COMPLEX-ASSOCIATED-TESTIS-EXPRESSED 1/ DYNEIN LIGHT CHAIN"/>
    <property type="match status" value="1"/>
</dbReference>
<comment type="similarity">
    <text evidence="1">Belongs to the dynein light chain Tctex-type family.</text>
</comment>
<dbReference type="GO" id="GO:0045505">
    <property type="term" value="F:dynein intermediate chain binding"/>
    <property type="evidence" value="ECO:0007669"/>
    <property type="project" value="TreeGrafter"/>
</dbReference>
<keyword evidence="4" id="KW-1185">Reference proteome</keyword>
<evidence type="ECO:0000313" key="3">
    <source>
        <dbReference type="EMBL" id="KAK3091726.1"/>
    </source>
</evidence>
<evidence type="ECO:0000256" key="2">
    <source>
        <dbReference type="SAM" id="MobiDB-lite"/>
    </source>
</evidence>
<dbReference type="GO" id="GO:0005737">
    <property type="term" value="C:cytoplasm"/>
    <property type="evidence" value="ECO:0007669"/>
    <property type="project" value="TreeGrafter"/>
</dbReference>
<dbReference type="Proteomes" id="UP001186944">
    <property type="component" value="Unassembled WGS sequence"/>
</dbReference>
<accession>A0AA88Y932</accession>
<dbReference type="CDD" id="cd21451">
    <property type="entry name" value="DLC-like_TCTEX1D"/>
    <property type="match status" value="1"/>
</dbReference>
<dbReference type="PANTHER" id="PTHR21255:SF65">
    <property type="entry name" value="TCTEX1 DOMAIN-CONTAINING PROTEIN 2"/>
    <property type="match status" value="1"/>
</dbReference>
<gene>
    <name evidence="3" type="ORF">FSP39_022190</name>
</gene>
<dbReference type="InterPro" id="IPR038586">
    <property type="entry name" value="Tctex-1-like_sf"/>
</dbReference>
<dbReference type="Pfam" id="PF03645">
    <property type="entry name" value="Tctex-1"/>
    <property type="match status" value="1"/>
</dbReference>
<dbReference type="AlphaFoldDB" id="A0AA88Y932"/>
<dbReference type="InterPro" id="IPR005334">
    <property type="entry name" value="Tctex-1-like"/>
</dbReference>
<evidence type="ECO:0000256" key="1">
    <source>
        <dbReference type="ARBA" id="ARBA00005361"/>
    </source>
</evidence>
<dbReference type="EMBL" id="VSWD01000010">
    <property type="protein sequence ID" value="KAK3091726.1"/>
    <property type="molecule type" value="Genomic_DNA"/>
</dbReference>
<dbReference type="Gene3D" id="3.30.1140.40">
    <property type="entry name" value="Tctex-1"/>
    <property type="match status" value="1"/>
</dbReference>
<feature type="compositionally biased region" description="Basic and acidic residues" evidence="2">
    <location>
        <begin position="70"/>
        <end position="91"/>
    </location>
</feature>
<evidence type="ECO:0000313" key="4">
    <source>
        <dbReference type="Proteomes" id="UP001186944"/>
    </source>
</evidence>
<feature type="compositionally biased region" description="Basic and acidic residues" evidence="2">
    <location>
        <begin position="25"/>
        <end position="43"/>
    </location>
</feature>
<sequence>MKGAILSKARIKTPTNRPKSGFVKRIKEDSAGMKEKEKSDTHVKTARHRKDSHKEKHPDQQHDGHHKGHEGHPKSGHEGHQRTGHHGDTHHPHPSHPIRPRAGTLTHKDTAHSIASSKGHKHGTKDHDRHSVATSGDFQLEVKYENTYKMQPDAKYREAPIRQIIADVIKENLNEKAYDPAVLSGKCRLASDIIKERVKHLDISRYKIVTSIIVTQKADQGMTFSSRCLWDHKNDNVISVKVEQGEYFIVGTVFVVYAE</sequence>
<organism evidence="3 4">
    <name type="scientific">Pinctada imbricata</name>
    <name type="common">Atlantic pearl-oyster</name>
    <name type="synonym">Pinctada martensii</name>
    <dbReference type="NCBI Taxonomy" id="66713"/>
    <lineage>
        <taxon>Eukaryota</taxon>
        <taxon>Metazoa</taxon>
        <taxon>Spiralia</taxon>
        <taxon>Lophotrochozoa</taxon>
        <taxon>Mollusca</taxon>
        <taxon>Bivalvia</taxon>
        <taxon>Autobranchia</taxon>
        <taxon>Pteriomorphia</taxon>
        <taxon>Pterioida</taxon>
        <taxon>Pterioidea</taxon>
        <taxon>Pteriidae</taxon>
        <taxon>Pinctada</taxon>
    </lineage>
</organism>
<name>A0AA88Y932_PINIB</name>
<dbReference type="GO" id="GO:0007018">
    <property type="term" value="P:microtubule-based movement"/>
    <property type="evidence" value="ECO:0007669"/>
    <property type="project" value="TreeGrafter"/>
</dbReference>